<dbReference type="Proteomes" id="UP001283691">
    <property type="component" value="Unassembled WGS sequence"/>
</dbReference>
<dbReference type="AlphaFoldDB" id="A0AAW9DC87"/>
<organism evidence="2 3">
    <name type="scientific">Aliarcobacter skirrowii</name>
    <dbReference type="NCBI Taxonomy" id="28200"/>
    <lineage>
        <taxon>Bacteria</taxon>
        <taxon>Pseudomonadati</taxon>
        <taxon>Campylobacterota</taxon>
        <taxon>Epsilonproteobacteria</taxon>
        <taxon>Campylobacterales</taxon>
        <taxon>Arcobacteraceae</taxon>
        <taxon>Aliarcobacter</taxon>
    </lineage>
</organism>
<sequence length="84" mass="9620">MKDIEELGSDFSEKLHKKIGSNIKKIRKEKKVSQLKLAFALGYKSVSPISSAEIYYNKIHFNVEQLAKIAYILEVPISAFFEDI</sequence>
<evidence type="ECO:0000259" key="1">
    <source>
        <dbReference type="PROSITE" id="PS50943"/>
    </source>
</evidence>
<name>A0AAW9DC87_9BACT</name>
<dbReference type="CDD" id="cd00093">
    <property type="entry name" value="HTH_XRE"/>
    <property type="match status" value="1"/>
</dbReference>
<protein>
    <submittedName>
        <fullName evidence="2">Helix-turn-helix transcriptional regulator</fullName>
    </submittedName>
</protein>
<dbReference type="EMBL" id="JAUQUR010000008">
    <property type="protein sequence ID" value="MDX4069927.1"/>
    <property type="molecule type" value="Genomic_DNA"/>
</dbReference>
<reference evidence="2" key="1">
    <citation type="journal article" date="2023" name="Front. Microbiol.">
        <title>Genomic diversity and taxonomic marker for Arcobacter species.</title>
        <authorList>
            <person name="Zhou G."/>
            <person name="Gu Y."/>
            <person name="Wang H."/>
            <person name="Chen X."/>
            <person name="Zhang X."/>
            <person name="Shao Z."/>
            <person name="Yan X."/>
            <person name="Zhang J."/>
            <person name="Zhang M."/>
        </authorList>
    </citation>
    <scope>NUCLEOTIDE SEQUENCE</scope>
    <source>
        <strain evidence="2">BJSY19SF1-2</strain>
    </source>
</reference>
<dbReference type="RefSeq" id="WP_319048449.1">
    <property type="nucleotide sequence ID" value="NZ_JAUQUD010000015.1"/>
</dbReference>
<proteinExistence type="predicted"/>
<accession>A0AAW9DC87</accession>
<dbReference type="InterPro" id="IPR010982">
    <property type="entry name" value="Lambda_DNA-bd_dom_sf"/>
</dbReference>
<dbReference type="InterPro" id="IPR001387">
    <property type="entry name" value="Cro/C1-type_HTH"/>
</dbReference>
<comment type="caution">
    <text evidence="2">The sequence shown here is derived from an EMBL/GenBank/DDBJ whole genome shotgun (WGS) entry which is preliminary data.</text>
</comment>
<dbReference type="Gene3D" id="1.10.260.40">
    <property type="entry name" value="lambda repressor-like DNA-binding domains"/>
    <property type="match status" value="1"/>
</dbReference>
<gene>
    <name evidence="2" type="ORF">Q6A80_09365</name>
</gene>
<reference evidence="2" key="2">
    <citation type="submission" date="2023-07" db="EMBL/GenBank/DDBJ databases">
        <authorList>
            <person name="Zhang M."/>
            <person name="Zhou G."/>
        </authorList>
    </citation>
    <scope>NUCLEOTIDE SEQUENCE</scope>
    <source>
        <strain evidence="2">BJSY19SF1-2</strain>
    </source>
</reference>
<evidence type="ECO:0000313" key="2">
    <source>
        <dbReference type="EMBL" id="MDX4069927.1"/>
    </source>
</evidence>
<dbReference type="PROSITE" id="PS50943">
    <property type="entry name" value="HTH_CROC1"/>
    <property type="match status" value="1"/>
</dbReference>
<dbReference type="GO" id="GO:0003677">
    <property type="term" value="F:DNA binding"/>
    <property type="evidence" value="ECO:0007669"/>
    <property type="project" value="InterPro"/>
</dbReference>
<evidence type="ECO:0000313" key="3">
    <source>
        <dbReference type="Proteomes" id="UP001283691"/>
    </source>
</evidence>
<dbReference type="SUPFAM" id="SSF47413">
    <property type="entry name" value="lambda repressor-like DNA-binding domains"/>
    <property type="match status" value="1"/>
</dbReference>
<feature type="domain" description="HTH cro/C1-type" evidence="1">
    <location>
        <begin position="23"/>
        <end position="80"/>
    </location>
</feature>